<accession>A0A1G9ZB04</accession>
<protein>
    <recommendedName>
        <fullName evidence="4">DUF4181 domain-containing protein</fullName>
    </recommendedName>
</protein>
<keyword evidence="1" id="KW-1133">Transmembrane helix</keyword>
<evidence type="ECO:0000313" key="3">
    <source>
        <dbReference type="Proteomes" id="UP000198778"/>
    </source>
</evidence>
<evidence type="ECO:0000313" key="2">
    <source>
        <dbReference type="EMBL" id="SDN18267.1"/>
    </source>
</evidence>
<name>A0A1G9ZB04_9BACI</name>
<feature type="transmembrane region" description="Helical" evidence="1">
    <location>
        <begin position="70"/>
        <end position="88"/>
    </location>
</feature>
<evidence type="ECO:0000256" key="1">
    <source>
        <dbReference type="SAM" id="Phobius"/>
    </source>
</evidence>
<keyword evidence="1" id="KW-0472">Membrane</keyword>
<dbReference type="EMBL" id="FNIL01000001">
    <property type="protein sequence ID" value="SDN18267.1"/>
    <property type="molecule type" value="Genomic_DNA"/>
</dbReference>
<dbReference type="Proteomes" id="UP000198778">
    <property type="component" value="Unassembled WGS sequence"/>
</dbReference>
<organism evidence="2 3">
    <name type="scientific">Alkalicoccus daliensis</name>
    <dbReference type="NCBI Taxonomy" id="745820"/>
    <lineage>
        <taxon>Bacteria</taxon>
        <taxon>Bacillati</taxon>
        <taxon>Bacillota</taxon>
        <taxon>Bacilli</taxon>
        <taxon>Bacillales</taxon>
        <taxon>Bacillaceae</taxon>
        <taxon>Alkalicoccus</taxon>
    </lineage>
</organism>
<keyword evidence="1" id="KW-0812">Transmembrane</keyword>
<gene>
    <name evidence="2" type="ORF">SAMN04488053_10121</name>
</gene>
<evidence type="ECO:0008006" key="4">
    <source>
        <dbReference type="Google" id="ProtNLM"/>
    </source>
</evidence>
<dbReference type="AlphaFoldDB" id="A0A1G9ZB04"/>
<dbReference type="RefSeq" id="WP_090839360.1">
    <property type="nucleotide sequence ID" value="NZ_FNIL01000001.1"/>
</dbReference>
<sequence>MEIILLILIILGIIKSIFLLQSSLVKKLGLQEAGWKDFKENGGILYKLSWYAALGLLILILLLWGMGQELIYVVTVYYFIYISTKMLYDWKKSEEPLRAAVTLITSGAGLGGIFMFGWIVYLML</sequence>
<feature type="transmembrane region" description="Helical" evidence="1">
    <location>
        <begin position="100"/>
        <end position="121"/>
    </location>
</feature>
<proteinExistence type="predicted"/>
<keyword evidence="3" id="KW-1185">Reference proteome</keyword>
<reference evidence="3" key="1">
    <citation type="submission" date="2016-10" db="EMBL/GenBank/DDBJ databases">
        <authorList>
            <person name="Varghese N."/>
            <person name="Submissions S."/>
        </authorList>
    </citation>
    <scope>NUCLEOTIDE SEQUENCE [LARGE SCALE GENOMIC DNA]</scope>
    <source>
        <strain evidence="3">CGMCC 1.10369</strain>
    </source>
</reference>
<feature type="transmembrane region" description="Helical" evidence="1">
    <location>
        <begin position="44"/>
        <end position="64"/>
    </location>
</feature>
<feature type="transmembrane region" description="Helical" evidence="1">
    <location>
        <begin position="6"/>
        <end position="24"/>
    </location>
</feature>